<evidence type="ECO:0000313" key="2">
    <source>
        <dbReference type="EMBL" id="THH30132.1"/>
    </source>
</evidence>
<gene>
    <name evidence="2" type="ORF">EUX98_g4061</name>
</gene>
<feature type="region of interest" description="Disordered" evidence="1">
    <location>
        <begin position="1"/>
        <end position="20"/>
    </location>
</feature>
<proteinExistence type="predicted"/>
<protein>
    <submittedName>
        <fullName evidence="2">Uncharacterized protein</fullName>
    </submittedName>
</protein>
<dbReference type="OrthoDB" id="10669544at2759"/>
<comment type="caution">
    <text evidence="2">The sequence shown here is derived from an EMBL/GenBank/DDBJ whole genome shotgun (WGS) entry which is preliminary data.</text>
</comment>
<organism evidence="2 3">
    <name type="scientific">Antrodiella citrinella</name>
    <dbReference type="NCBI Taxonomy" id="2447956"/>
    <lineage>
        <taxon>Eukaryota</taxon>
        <taxon>Fungi</taxon>
        <taxon>Dikarya</taxon>
        <taxon>Basidiomycota</taxon>
        <taxon>Agaricomycotina</taxon>
        <taxon>Agaricomycetes</taxon>
        <taxon>Polyporales</taxon>
        <taxon>Steccherinaceae</taxon>
        <taxon>Antrodiella</taxon>
    </lineage>
</organism>
<evidence type="ECO:0000256" key="1">
    <source>
        <dbReference type="SAM" id="MobiDB-lite"/>
    </source>
</evidence>
<feature type="region of interest" description="Disordered" evidence="1">
    <location>
        <begin position="149"/>
        <end position="183"/>
    </location>
</feature>
<evidence type="ECO:0000313" key="3">
    <source>
        <dbReference type="Proteomes" id="UP000308730"/>
    </source>
</evidence>
<dbReference type="EMBL" id="SGPM01000093">
    <property type="protein sequence ID" value="THH30132.1"/>
    <property type="molecule type" value="Genomic_DNA"/>
</dbReference>
<keyword evidence="3" id="KW-1185">Reference proteome</keyword>
<dbReference type="AlphaFoldDB" id="A0A4S4MV07"/>
<dbReference type="Proteomes" id="UP000308730">
    <property type="component" value="Unassembled WGS sequence"/>
</dbReference>
<sequence>MVTPGPETPATSVSPPHPDLSQAAMTEQVRMISKQLRLEGKLKPPPTYRWSLAAKEPAVSNWGSIDIGPSGSTSVIQQTREDVDMNEVHDDSDVDMTDPALAHAVVVPPQPKQHTYKKPWPISSIIPNYFVIFRDHEAWNRIKPPPPILEREHRLPRKPTATTKLGKKAKRKKEKELLAYLGP</sequence>
<reference evidence="2 3" key="1">
    <citation type="submission" date="2019-02" db="EMBL/GenBank/DDBJ databases">
        <title>Genome sequencing of the rare red list fungi Antrodiella citrinella (Flaviporus citrinellus).</title>
        <authorList>
            <person name="Buettner E."/>
            <person name="Kellner H."/>
        </authorList>
    </citation>
    <scope>NUCLEOTIDE SEQUENCE [LARGE SCALE GENOMIC DNA]</scope>
    <source>
        <strain evidence="2 3">DSM 108506</strain>
    </source>
</reference>
<accession>A0A4S4MV07</accession>
<name>A0A4S4MV07_9APHY</name>